<proteinExistence type="predicted"/>
<organism evidence="1 2">
    <name type="scientific">Enterococcus mundtii</name>
    <dbReference type="NCBI Taxonomy" id="53346"/>
    <lineage>
        <taxon>Bacteria</taxon>
        <taxon>Bacillati</taxon>
        <taxon>Bacillota</taxon>
        <taxon>Bacilli</taxon>
        <taxon>Lactobacillales</taxon>
        <taxon>Enterococcaceae</taxon>
        <taxon>Enterococcus</taxon>
    </lineage>
</organism>
<sequence>MPHSQEIMNPIVEIEIILKEEVTLKQDNYKNGSSNLKRNYKSEIFSKLAL</sequence>
<evidence type="ECO:0000313" key="2">
    <source>
        <dbReference type="Proteomes" id="UP000509460"/>
    </source>
</evidence>
<dbReference type="EMBL" id="AP019813">
    <property type="protein sequence ID" value="BBM16351.1"/>
    <property type="molecule type" value="Genomic_DNA"/>
</dbReference>
<protein>
    <submittedName>
        <fullName evidence="1">Uncharacterized protein</fullName>
    </submittedName>
</protein>
<keyword evidence="1" id="KW-0614">Plasmid</keyword>
<gene>
    <name evidence="1" type="ORF">EM151A_6007</name>
</gene>
<reference evidence="1 2" key="1">
    <citation type="submission" date="2019-07" db="EMBL/GenBank/DDBJ databases">
        <title>antibiotic susceptibility of plant-derived lactic acid bacteria.</title>
        <authorList>
            <person name="Sugiyama M."/>
            <person name="Noda M."/>
        </authorList>
    </citation>
    <scope>NUCLEOTIDE SEQUENCE [LARGE SCALE GENOMIC DNA]</scope>
    <source>
        <strain evidence="1 2">15-1A</strain>
        <plasmid evidence="2">pem15-1a-3 dna</plasmid>
    </source>
</reference>
<name>A0AAI8RCL0_ENTMU</name>
<geneLocation type="plasmid" evidence="2">
    <name>pem15-1a-3 dna</name>
</geneLocation>
<evidence type="ECO:0000313" key="1">
    <source>
        <dbReference type="EMBL" id="BBM16351.1"/>
    </source>
</evidence>
<dbReference type="Proteomes" id="UP000509460">
    <property type="component" value="Plasmid pEM15-1A-3"/>
</dbReference>
<dbReference type="AlphaFoldDB" id="A0AAI8RCL0"/>
<accession>A0AAI8RCL0</accession>